<name>A0A8S5PY58_9CAUD</name>
<evidence type="ECO:0000313" key="1">
    <source>
        <dbReference type="EMBL" id="DAE11688.1"/>
    </source>
</evidence>
<protein>
    <submittedName>
        <fullName evidence="1">Uncharacterized protein</fullName>
    </submittedName>
</protein>
<reference evidence="1" key="1">
    <citation type="journal article" date="2021" name="Proc. Natl. Acad. Sci. U.S.A.">
        <title>A Catalog of Tens of Thousands of Viruses from Human Metagenomes Reveals Hidden Associations with Chronic Diseases.</title>
        <authorList>
            <person name="Tisza M.J."/>
            <person name="Buck C.B."/>
        </authorList>
    </citation>
    <scope>NUCLEOTIDE SEQUENCE</scope>
    <source>
        <strain evidence="1">Ct2vX3</strain>
    </source>
</reference>
<accession>A0A8S5PY58</accession>
<organism evidence="1">
    <name type="scientific">Siphoviridae sp. ct2vX3</name>
    <dbReference type="NCBI Taxonomy" id="2825318"/>
    <lineage>
        <taxon>Viruses</taxon>
        <taxon>Duplodnaviria</taxon>
        <taxon>Heunggongvirae</taxon>
        <taxon>Uroviricota</taxon>
        <taxon>Caudoviricetes</taxon>
    </lineage>
</organism>
<sequence>MENEFYLTISLSLEILANLLSTSDKAELTLEVILFNFSKRSAAVSIFFSIRCFENAYTPLITATEPSMAILNFYKAPAAFLDVISFPPANGFRTLLAILPNIP</sequence>
<dbReference type="EMBL" id="BK015535">
    <property type="protein sequence ID" value="DAE11688.1"/>
    <property type="molecule type" value="Genomic_DNA"/>
</dbReference>
<proteinExistence type="predicted"/>